<dbReference type="GO" id="GO:0006629">
    <property type="term" value="P:lipid metabolic process"/>
    <property type="evidence" value="ECO:0007669"/>
    <property type="project" value="InterPro"/>
</dbReference>
<reference evidence="3 4" key="1">
    <citation type="submission" date="2018-11" db="EMBL/GenBank/DDBJ databases">
        <authorList>
            <consortium name="Pathogen Informatics"/>
        </authorList>
    </citation>
    <scope>NUCLEOTIDE SEQUENCE [LARGE SCALE GENOMIC DNA]</scope>
</reference>
<proteinExistence type="predicted"/>
<dbReference type="OrthoDB" id="5866324at2759"/>
<feature type="signal peptide" evidence="1">
    <location>
        <begin position="1"/>
        <end position="21"/>
    </location>
</feature>
<sequence length="191" mass="21126">MFTITYTHPVLLFLILHRLSAERRVIPMERPPDLLPSNPFLLPQANISPISDWPPLTSPLTPMNLFQPLGENPIPPTYSPFKSDLGTMQEYAIPGPATPIIAAPPAPLLFPSPFVLPPPTLPPPPSAPITFPSIYPNPRRSTVKPINIDPEAIMAVPEIIQHWGYPVEEHQVTTADGYILTLHRIPHGKSK</sequence>
<evidence type="ECO:0000313" key="4">
    <source>
        <dbReference type="Proteomes" id="UP000270094"/>
    </source>
</evidence>
<evidence type="ECO:0000259" key="2">
    <source>
        <dbReference type="Pfam" id="PF04083"/>
    </source>
</evidence>
<dbReference type="SUPFAM" id="SSF53474">
    <property type="entry name" value="alpha/beta-Hydrolases"/>
    <property type="match status" value="1"/>
</dbReference>
<keyword evidence="1" id="KW-0732">Signal</keyword>
<evidence type="ECO:0000256" key="1">
    <source>
        <dbReference type="SAM" id="SignalP"/>
    </source>
</evidence>
<feature type="domain" description="Partial AB-hydrolase lipase" evidence="2">
    <location>
        <begin position="156"/>
        <end position="189"/>
    </location>
</feature>
<accession>A0A3P7KMX1</accession>
<organism evidence="3 4">
    <name type="scientific">Strongylus vulgaris</name>
    <name type="common">Blood worm</name>
    <dbReference type="NCBI Taxonomy" id="40348"/>
    <lineage>
        <taxon>Eukaryota</taxon>
        <taxon>Metazoa</taxon>
        <taxon>Ecdysozoa</taxon>
        <taxon>Nematoda</taxon>
        <taxon>Chromadorea</taxon>
        <taxon>Rhabditida</taxon>
        <taxon>Rhabditina</taxon>
        <taxon>Rhabditomorpha</taxon>
        <taxon>Strongyloidea</taxon>
        <taxon>Strongylidae</taxon>
        <taxon>Strongylus</taxon>
    </lineage>
</organism>
<keyword evidence="4" id="KW-1185">Reference proteome</keyword>
<dbReference type="Pfam" id="PF04083">
    <property type="entry name" value="Abhydro_lipase"/>
    <property type="match status" value="1"/>
</dbReference>
<dbReference type="Proteomes" id="UP000270094">
    <property type="component" value="Unassembled WGS sequence"/>
</dbReference>
<gene>
    <name evidence="3" type="ORF">SVUK_LOCUS6993</name>
</gene>
<evidence type="ECO:0000313" key="3">
    <source>
        <dbReference type="EMBL" id="VDM71995.1"/>
    </source>
</evidence>
<dbReference type="InterPro" id="IPR006693">
    <property type="entry name" value="AB_hydrolase_lipase"/>
</dbReference>
<dbReference type="InterPro" id="IPR029058">
    <property type="entry name" value="AB_hydrolase_fold"/>
</dbReference>
<dbReference type="EMBL" id="UYYB01023064">
    <property type="protein sequence ID" value="VDM71995.1"/>
    <property type="molecule type" value="Genomic_DNA"/>
</dbReference>
<dbReference type="AlphaFoldDB" id="A0A3P7KMX1"/>
<name>A0A3P7KMX1_STRVU</name>
<feature type="chain" id="PRO_5018165238" description="Partial AB-hydrolase lipase domain-containing protein" evidence="1">
    <location>
        <begin position="22"/>
        <end position="191"/>
    </location>
</feature>
<dbReference type="PANTHER" id="PTHR11005">
    <property type="entry name" value="LYSOSOMAL ACID LIPASE-RELATED"/>
    <property type="match status" value="1"/>
</dbReference>
<dbReference type="Gene3D" id="3.40.50.1820">
    <property type="entry name" value="alpha/beta hydrolase"/>
    <property type="match status" value="1"/>
</dbReference>
<protein>
    <recommendedName>
        <fullName evidence="2">Partial AB-hydrolase lipase domain-containing protein</fullName>
    </recommendedName>
</protein>